<dbReference type="AlphaFoldDB" id="A0A913ZSV1"/>
<evidence type="ECO:0000313" key="2">
    <source>
        <dbReference type="EnsemblMetazoa" id="XP_038054265.1"/>
    </source>
</evidence>
<organism evidence="2 3">
    <name type="scientific">Patiria miniata</name>
    <name type="common">Bat star</name>
    <name type="synonym">Asterina miniata</name>
    <dbReference type="NCBI Taxonomy" id="46514"/>
    <lineage>
        <taxon>Eukaryota</taxon>
        <taxon>Metazoa</taxon>
        <taxon>Echinodermata</taxon>
        <taxon>Eleutherozoa</taxon>
        <taxon>Asterozoa</taxon>
        <taxon>Asteroidea</taxon>
        <taxon>Valvatacea</taxon>
        <taxon>Valvatida</taxon>
        <taxon>Asterinidae</taxon>
        <taxon>Patiria</taxon>
    </lineage>
</organism>
<dbReference type="EnsemblMetazoa" id="XM_038198337.1">
    <property type="protein sequence ID" value="XP_038054265.1"/>
    <property type="gene ID" value="LOC119726598"/>
</dbReference>
<dbReference type="Proteomes" id="UP000887568">
    <property type="component" value="Unplaced"/>
</dbReference>
<dbReference type="InterPro" id="IPR007325">
    <property type="entry name" value="KFase/CYL"/>
</dbReference>
<dbReference type="GeneID" id="119726598"/>
<protein>
    <recommendedName>
        <fullName evidence="4">Cyclase</fullName>
    </recommendedName>
</protein>
<dbReference type="RefSeq" id="XP_038054265.1">
    <property type="nucleotide sequence ID" value="XM_038198337.1"/>
</dbReference>
<accession>A0A913ZSV1</accession>
<dbReference type="Gene3D" id="3.50.30.50">
    <property type="entry name" value="Putative cyclase"/>
    <property type="match status" value="1"/>
</dbReference>
<dbReference type="PANTHER" id="PTHR31118">
    <property type="entry name" value="CYCLASE-LIKE PROTEIN 2"/>
    <property type="match status" value="1"/>
</dbReference>
<dbReference type="OrthoDB" id="7108654at2759"/>
<keyword evidence="3" id="KW-1185">Reference proteome</keyword>
<dbReference type="GO" id="GO:0004061">
    <property type="term" value="F:arylformamidase activity"/>
    <property type="evidence" value="ECO:0007669"/>
    <property type="project" value="InterPro"/>
</dbReference>
<dbReference type="SUPFAM" id="SSF102198">
    <property type="entry name" value="Putative cyclase"/>
    <property type="match status" value="1"/>
</dbReference>
<dbReference type="OMA" id="WKIINAT"/>
<proteinExistence type="inferred from homology"/>
<dbReference type="Pfam" id="PF04199">
    <property type="entry name" value="Cyclase"/>
    <property type="match status" value="1"/>
</dbReference>
<dbReference type="PANTHER" id="PTHR31118:SF12">
    <property type="entry name" value="CYCLASE-LIKE PROTEIN 2"/>
    <property type="match status" value="1"/>
</dbReference>
<reference evidence="2" key="1">
    <citation type="submission" date="2022-11" db="UniProtKB">
        <authorList>
            <consortium name="EnsemblMetazoa"/>
        </authorList>
    </citation>
    <scope>IDENTIFICATION</scope>
</reference>
<dbReference type="GO" id="GO:0019441">
    <property type="term" value="P:L-tryptophan catabolic process to kynurenine"/>
    <property type="evidence" value="ECO:0007669"/>
    <property type="project" value="InterPro"/>
</dbReference>
<evidence type="ECO:0008006" key="4">
    <source>
        <dbReference type="Google" id="ProtNLM"/>
    </source>
</evidence>
<dbReference type="InterPro" id="IPR037175">
    <property type="entry name" value="KFase_sf"/>
</dbReference>
<comment type="similarity">
    <text evidence="1">Belongs to the Cyclase 1 superfamily.</text>
</comment>
<name>A0A913ZSV1_PATMI</name>
<evidence type="ECO:0000313" key="3">
    <source>
        <dbReference type="Proteomes" id="UP000887568"/>
    </source>
</evidence>
<sequence length="322" mass="35107">MIGFDLISELNDVRTTVDYRLKATPPATDMSLRAQVLVSVLILHVMMTSALDKGEILDMSYPFGESTLYWPGEASFELDIRVRGPSGVLPWYEANAFSSPEHGGTHIDAPSHFSEGKQRVDDIPVNKLVGPAIRIDITDKAKANRDYEMTSQDLHDWEAAHGEIPVDSLLFVYTGWGAFYPDRLAYFGSARNDTYLNERNESVLHFPGVAPEAASWLVGNRKIAGLGIDTPSIDYGQSTQFMTHQILLGANIYGLENVANVDKLPNTGATVYSLPITIEDGSGAPARIIAVLDEDGEGSVTASPPKSLLVTLLGFALFVVDF</sequence>
<evidence type="ECO:0000256" key="1">
    <source>
        <dbReference type="ARBA" id="ARBA00007865"/>
    </source>
</evidence>